<dbReference type="PIRSF" id="PIRSF018266">
    <property type="entry name" value="FecR"/>
    <property type="match status" value="1"/>
</dbReference>
<comment type="caution">
    <text evidence="4">The sequence shown here is derived from an EMBL/GenBank/DDBJ whole genome shotgun (WGS) entry which is preliminary data.</text>
</comment>
<dbReference type="Gene3D" id="2.60.120.1440">
    <property type="match status" value="1"/>
</dbReference>
<protein>
    <submittedName>
        <fullName evidence="4">Anti-FecI sigma factor, FecR</fullName>
    </submittedName>
</protein>
<reference evidence="4 5" key="1">
    <citation type="journal article" date="2013" name="Genome Announc.">
        <title>Draft Genome Sequence of Arcticibacter svalbardensis Strain MN12-7T, a Member of the Family Sphingobacteriaceae Isolated from an Arctic Soil Sample.</title>
        <authorList>
            <person name="Shivaji S."/>
            <person name="Ara S."/>
            <person name="Prasad S."/>
            <person name="Manasa B.P."/>
            <person name="Begum Z."/>
            <person name="Singh A."/>
            <person name="Kumar Pinnaka A."/>
        </authorList>
    </citation>
    <scope>NUCLEOTIDE SEQUENCE [LARGE SCALE GENOMIC DNA]</scope>
    <source>
        <strain evidence="4 5">MN12-7</strain>
    </source>
</reference>
<keyword evidence="5" id="KW-1185">Reference proteome</keyword>
<dbReference type="Proteomes" id="UP000014174">
    <property type="component" value="Unassembled WGS sequence"/>
</dbReference>
<evidence type="ECO:0000313" key="5">
    <source>
        <dbReference type="Proteomes" id="UP000014174"/>
    </source>
</evidence>
<dbReference type="RefSeq" id="WP_016193649.1">
    <property type="nucleotide sequence ID" value="NZ_AQPN01000014.1"/>
</dbReference>
<dbReference type="PANTHER" id="PTHR30273:SF2">
    <property type="entry name" value="PROTEIN FECR"/>
    <property type="match status" value="1"/>
</dbReference>
<dbReference type="STRING" id="1150600.ADIARSV_0399"/>
<evidence type="ECO:0000313" key="4">
    <source>
        <dbReference type="EMBL" id="EOR96399.1"/>
    </source>
</evidence>
<sequence length="339" mass="38019">MKEQPLKAELLSRLTKNQLSDSEREEFLQWLSGQTPDYQKAFLNAHLTTLGKLHSSADLPIPAFQILKDRIQKKANSTKQIRLWIGRVAAVLIPFAIYFLALRQEIKDPIPLNKQPAQLTSIKILNVKNTGSINYSLLLGDKSEVILEPGATLSYPEKFNSTKREMALTGKAFFKVRHEKLRAFIVKSTDLSIVVLGTSFWVDASSKSMKTTVKVKTGKVGVQHRTQGTLYLLPGETAIYSKKSGKLNKISPKHTDPLTIDFHPTTALSFNGTPIKNVFEELSINYKVNIKLDPGIDTTLKVSLNTRGKSISTILKEITNQHPITYKMTTKSIYIKPNK</sequence>
<keyword evidence="1" id="KW-0472">Membrane</keyword>
<keyword evidence="1" id="KW-0812">Transmembrane</keyword>
<keyword evidence="1" id="KW-1133">Transmembrane helix</keyword>
<proteinExistence type="predicted"/>
<feature type="domain" description="FecR protein" evidence="2">
    <location>
        <begin position="136"/>
        <end position="220"/>
    </location>
</feature>
<dbReference type="InterPro" id="IPR032508">
    <property type="entry name" value="FecR_C"/>
</dbReference>
<gene>
    <name evidence="4" type="ORF">ADIARSV_0399</name>
</gene>
<dbReference type="InterPro" id="IPR012373">
    <property type="entry name" value="Ferrdict_sens_TM"/>
</dbReference>
<dbReference type="Pfam" id="PF04773">
    <property type="entry name" value="FecR"/>
    <property type="match status" value="1"/>
</dbReference>
<dbReference type="EMBL" id="AQPN01000014">
    <property type="protein sequence ID" value="EOR96399.1"/>
    <property type="molecule type" value="Genomic_DNA"/>
</dbReference>
<dbReference type="InterPro" id="IPR006860">
    <property type="entry name" value="FecR"/>
</dbReference>
<dbReference type="GO" id="GO:0016989">
    <property type="term" value="F:sigma factor antagonist activity"/>
    <property type="evidence" value="ECO:0007669"/>
    <property type="project" value="TreeGrafter"/>
</dbReference>
<evidence type="ECO:0000259" key="2">
    <source>
        <dbReference type="Pfam" id="PF04773"/>
    </source>
</evidence>
<feature type="transmembrane region" description="Helical" evidence="1">
    <location>
        <begin position="81"/>
        <end position="101"/>
    </location>
</feature>
<organism evidence="4 5">
    <name type="scientific">Arcticibacter svalbardensis MN12-7</name>
    <dbReference type="NCBI Taxonomy" id="1150600"/>
    <lineage>
        <taxon>Bacteria</taxon>
        <taxon>Pseudomonadati</taxon>
        <taxon>Bacteroidota</taxon>
        <taxon>Sphingobacteriia</taxon>
        <taxon>Sphingobacteriales</taxon>
        <taxon>Sphingobacteriaceae</taxon>
        <taxon>Arcticibacter</taxon>
    </lineage>
</organism>
<dbReference type="PANTHER" id="PTHR30273">
    <property type="entry name" value="PERIPLASMIC SIGNAL SENSOR AND SIGMA FACTOR ACTIVATOR FECR-RELATED"/>
    <property type="match status" value="1"/>
</dbReference>
<feature type="domain" description="Protein FecR C-terminal" evidence="3">
    <location>
        <begin position="268"/>
        <end position="335"/>
    </location>
</feature>
<dbReference type="eggNOG" id="COG3712">
    <property type="taxonomic scope" value="Bacteria"/>
</dbReference>
<dbReference type="Gene3D" id="3.55.50.30">
    <property type="match status" value="1"/>
</dbReference>
<evidence type="ECO:0000256" key="1">
    <source>
        <dbReference type="SAM" id="Phobius"/>
    </source>
</evidence>
<dbReference type="OrthoDB" id="922352at2"/>
<accession>R9H5E5</accession>
<name>R9H5E5_9SPHI</name>
<dbReference type="Pfam" id="PF16344">
    <property type="entry name" value="FecR_C"/>
    <property type="match status" value="1"/>
</dbReference>
<dbReference type="AlphaFoldDB" id="R9H5E5"/>
<evidence type="ECO:0000259" key="3">
    <source>
        <dbReference type="Pfam" id="PF16344"/>
    </source>
</evidence>